<evidence type="ECO:0000313" key="3">
    <source>
        <dbReference type="Proteomes" id="UP001519290"/>
    </source>
</evidence>
<comment type="caution">
    <text evidence="2">The sequence shown here is derived from an EMBL/GenBank/DDBJ whole genome shotgun (WGS) entry which is preliminary data.</text>
</comment>
<organism evidence="2 3">
    <name type="scientific">Brachybacterium sacelli</name>
    <dbReference type="NCBI Taxonomy" id="173364"/>
    <lineage>
        <taxon>Bacteria</taxon>
        <taxon>Bacillati</taxon>
        <taxon>Actinomycetota</taxon>
        <taxon>Actinomycetes</taxon>
        <taxon>Micrococcales</taxon>
        <taxon>Dermabacteraceae</taxon>
        <taxon>Brachybacterium</taxon>
    </lineage>
</organism>
<evidence type="ECO:0000313" key="2">
    <source>
        <dbReference type="EMBL" id="MBP2383838.1"/>
    </source>
</evidence>
<dbReference type="Gene3D" id="2.60.120.1390">
    <property type="match status" value="1"/>
</dbReference>
<dbReference type="Proteomes" id="UP001519290">
    <property type="component" value="Unassembled WGS sequence"/>
</dbReference>
<reference evidence="2 3" key="1">
    <citation type="submission" date="2021-03" db="EMBL/GenBank/DDBJ databases">
        <title>Sequencing the genomes of 1000 actinobacteria strains.</title>
        <authorList>
            <person name="Klenk H.-P."/>
        </authorList>
    </citation>
    <scope>NUCLEOTIDE SEQUENCE [LARGE SCALE GENOMIC DNA]</scope>
    <source>
        <strain evidence="2 3">DSM 14566</strain>
    </source>
</reference>
<evidence type="ECO:0000256" key="1">
    <source>
        <dbReference type="SAM" id="MobiDB-lite"/>
    </source>
</evidence>
<name>A0ABS4X626_9MICO</name>
<proteinExistence type="predicted"/>
<evidence type="ECO:0008006" key="4">
    <source>
        <dbReference type="Google" id="ProtNLM"/>
    </source>
</evidence>
<accession>A0ABS4X626</accession>
<gene>
    <name evidence="2" type="ORF">JOF43_003827</name>
</gene>
<dbReference type="Pfam" id="PF11175">
    <property type="entry name" value="DUF2961"/>
    <property type="match status" value="1"/>
</dbReference>
<sequence>MFDIFTPSRMQRGITSRTFNAENPQGRKGAAAQAASRLGTGRKGSPAVDLQPGQELVLADVEGPGIIRHLWITCNAITEANPFVYRNLVLKMYWDDATEPSVVAPLGDFFCCGGAVSSRVESLPIVVAPNSGFNAFIAMPFRTRARIVIESQHPDTVKGFFYQVDCTIGDEVSDDMGYFHAQWRRSNGDAGKGNDHVVLDTVRGRGVYLGSFFSVTSLERYWWGEGEIKFFTDGDQQWPSLTSTGLEDYVGGSWAFQDGLQKDPEPVPGTYSSHSFGFTRVATKETTKFSNYERAMPPQFDMYRWHMLDPIHFAEDLRVTQQMIGDWDNGLFERNDDIASVAYWYLDHPTGVDGQIGTAEDRRPR</sequence>
<dbReference type="EMBL" id="JAGIOD010000002">
    <property type="protein sequence ID" value="MBP2383838.1"/>
    <property type="molecule type" value="Genomic_DNA"/>
</dbReference>
<dbReference type="InterPro" id="IPR021345">
    <property type="entry name" value="DUF2961"/>
</dbReference>
<dbReference type="RefSeq" id="WP_245354614.1">
    <property type="nucleotide sequence ID" value="NZ_BAAAJW010000001.1"/>
</dbReference>
<feature type="region of interest" description="Disordered" evidence="1">
    <location>
        <begin position="19"/>
        <end position="48"/>
    </location>
</feature>
<keyword evidence="3" id="KW-1185">Reference proteome</keyword>
<protein>
    <recommendedName>
        <fullName evidence="4">DUF2961 domain-containing protein</fullName>
    </recommendedName>
</protein>